<gene>
    <name evidence="1" type="ORF">UFOVP130_7</name>
</gene>
<proteinExistence type="predicted"/>
<protein>
    <submittedName>
        <fullName evidence="1">Uncharacterized protein</fullName>
    </submittedName>
</protein>
<organism evidence="1">
    <name type="scientific">uncultured Caudovirales phage</name>
    <dbReference type="NCBI Taxonomy" id="2100421"/>
    <lineage>
        <taxon>Viruses</taxon>
        <taxon>Duplodnaviria</taxon>
        <taxon>Heunggongvirae</taxon>
        <taxon>Uroviricota</taxon>
        <taxon>Caudoviricetes</taxon>
        <taxon>Peduoviridae</taxon>
        <taxon>Maltschvirus</taxon>
        <taxon>Maltschvirus maltsch</taxon>
    </lineage>
</organism>
<evidence type="ECO:0000313" key="1">
    <source>
        <dbReference type="EMBL" id="CAB4130500.1"/>
    </source>
</evidence>
<sequence length="321" mass="35438">MGLLIDNILRYGLEVPGSVPSGEAERQRARDTAAIRDMQVAEVIISAGGVTEGKSYGPEDFPCSAPPFPLFWVEDANMPGKTGTLWAGLEKKDALTCYPEFFEANPSKALDCEWLLIGSLYIGVGRKAFCGDVQCVVVVRRDGTQSGRAIEFDRTSPPAWLQALSNITRMDSAAIASGFFVTALLTINMLGCRNVTTLVVKPNPKLQKKRIKSCSTPYVTFRTLHIHSTVSKERFESISQGEIERRLHICRGHFKDYRERGLFGREKGLFWWDSCVRGSGTKGLALKNYAVHLGGEHETTPVNDGREHNDFPAVRAALRGA</sequence>
<reference evidence="1" key="1">
    <citation type="submission" date="2020-04" db="EMBL/GenBank/DDBJ databases">
        <authorList>
            <person name="Chiriac C."/>
            <person name="Salcher M."/>
            <person name="Ghai R."/>
            <person name="Kavagutti S V."/>
        </authorList>
    </citation>
    <scope>NUCLEOTIDE SEQUENCE</scope>
</reference>
<name>A0A6J5LC33_9CAUD</name>
<dbReference type="EMBL" id="LR796251">
    <property type="protein sequence ID" value="CAB4130500.1"/>
    <property type="molecule type" value="Genomic_DNA"/>
</dbReference>
<accession>A0A6J5LC33</accession>